<evidence type="ECO:0000313" key="8">
    <source>
        <dbReference type="Proteomes" id="UP000503312"/>
    </source>
</evidence>
<feature type="transmembrane region" description="Helical" evidence="5">
    <location>
        <begin position="173"/>
        <end position="194"/>
    </location>
</feature>
<feature type="transmembrane region" description="Helical" evidence="5">
    <location>
        <begin position="12"/>
        <end position="39"/>
    </location>
</feature>
<keyword evidence="8" id="KW-1185">Reference proteome</keyword>
<dbReference type="Proteomes" id="UP000503312">
    <property type="component" value="Chromosome"/>
</dbReference>
<dbReference type="RefSeq" id="WP_173955093.1">
    <property type="nucleotide sequence ID" value="NZ_CP028942.1"/>
</dbReference>
<name>A0A6M9PTS4_9BURK</name>
<evidence type="ECO:0000256" key="5">
    <source>
        <dbReference type="SAM" id="Phobius"/>
    </source>
</evidence>
<sequence>MEKIKNGYSSGFIAAIAALCLLSYELFFTFCALIGYTYPGSNSSPIFKIYAGVLFLIAIMIFLKNNSKLSLNFCLILQERILILPFLICGAYIFSVIDRGSINKTAELYILYYLVFSLPALIMGILIGRLSLIDYFIKIIDLFVFIASIAIFKSYIFGYLFGHRFSNFGGVDYQSASYISAIFFGLNLYFVLFLKEGRYKYFRILMGTILFLGVLIPEGRGGFLLMILYIIFFVISYIYLGVKKINPKKNSYIFLAIIFIAPILAVGFNKLDNSGRGLKRALEYLEYNDHHKSEAKPTPPHNDSDAGDKGKLEEGDVKILDAANAINAPIHPWLKMTGINWSGTSNRGALYSNTIRLIIERPFFGYGLFGFWDISGYPHNIELEIFLQGGIFYFSLAVIFFFYFAKNLYKLISLDSKNLIILIIFMLPLVRLHVSGTYISEASLWFCIGLAFSRPDLGRS</sequence>
<dbReference type="Pfam" id="PF04932">
    <property type="entry name" value="Wzy_C"/>
    <property type="match status" value="1"/>
</dbReference>
<feature type="transmembrane region" description="Helical" evidence="5">
    <location>
        <begin position="201"/>
        <end position="217"/>
    </location>
</feature>
<comment type="subcellular location">
    <subcellularLocation>
        <location evidence="1">Membrane</location>
        <topology evidence="1">Multi-pass membrane protein</topology>
    </subcellularLocation>
</comment>
<feature type="transmembrane region" description="Helical" evidence="5">
    <location>
        <begin position="45"/>
        <end position="63"/>
    </location>
</feature>
<feature type="domain" description="O-antigen ligase-related" evidence="6">
    <location>
        <begin position="209"/>
        <end position="394"/>
    </location>
</feature>
<keyword evidence="2 5" id="KW-0812">Transmembrane</keyword>
<proteinExistence type="predicted"/>
<dbReference type="GO" id="GO:0016020">
    <property type="term" value="C:membrane"/>
    <property type="evidence" value="ECO:0007669"/>
    <property type="project" value="UniProtKB-SubCell"/>
</dbReference>
<feature type="transmembrane region" description="Helical" evidence="5">
    <location>
        <begin position="75"/>
        <end position="97"/>
    </location>
</feature>
<feature type="transmembrane region" description="Helical" evidence="5">
    <location>
        <begin position="109"/>
        <end position="127"/>
    </location>
</feature>
<feature type="transmembrane region" description="Helical" evidence="5">
    <location>
        <begin position="139"/>
        <end position="161"/>
    </location>
</feature>
<evidence type="ECO:0000313" key="7">
    <source>
        <dbReference type="EMBL" id="QKM64049.1"/>
    </source>
</evidence>
<keyword evidence="4 5" id="KW-0472">Membrane</keyword>
<feature type="transmembrane region" description="Helical" evidence="5">
    <location>
        <begin position="223"/>
        <end position="240"/>
    </location>
</feature>
<accession>A0A6M9PTS4</accession>
<feature type="transmembrane region" description="Helical" evidence="5">
    <location>
        <begin position="417"/>
        <end position="434"/>
    </location>
</feature>
<feature type="transmembrane region" description="Helical" evidence="5">
    <location>
        <begin position="385"/>
        <end position="405"/>
    </location>
</feature>
<reference evidence="7 8" key="1">
    <citation type="submission" date="2018-04" db="EMBL/GenBank/DDBJ databases">
        <title>Polynucleobacter sp. UH21B genome.</title>
        <authorList>
            <person name="Hahn M.W."/>
        </authorList>
    </citation>
    <scope>NUCLEOTIDE SEQUENCE [LARGE SCALE GENOMIC DNA]</scope>
    <source>
        <strain evidence="7 8">MWH-UH21B</strain>
    </source>
</reference>
<dbReference type="EMBL" id="CP028942">
    <property type="protein sequence ID" value="QKM64049.1"/>
    <property type="molecule type" value="Genomic_DNA"/>
</dbReference>
<gene>
    <name evidence="7" type="ORF">DCO17_01670</name>
</gene>
<evidence type="ECO:0000256" key="2">
    <source>
        <dbReference type="ARBA" id="ARBA00022692"/>
    </source>
</evidence>
<evidence type="ECO:0000259" key="6">
    <source>
        <dbReference type="Pfam" id="PF04932"/>
    </source>
</evidence>
<dbReference type="KEGG" id="ptrp:DCO17_01670"/>
<dbReference type="InterPro" id="IPR007016">
    <property type="entry name" value="O-antigen_ligase-rel_domated"/>
</dbReference>
<keyword evidence="3 5" id="KW-1133">Transmembrane helix</keyword>
<feature type="transmembrane region" description="Helical" evidence="5">
    <location>
        <begin position="252"/>
        <end position="269"/>
    </location>
</feature>
<protein>
    <recommendedName>
        <fullName evidence="6">O-antigen ligase-related domain-containing protein</fullName>
    </recommendedName>
</protein>
<evidence type="ECO:0000256" key="1">
    <source>
        <dbReference type="ARBA" id="ARBA00004141"/>
    </source>
</evidence>
<evidence type="ECO:0000256" key="4">
    <source>
        <dbReference type="ARBA" id="ARBA00023136"/>
    </source>
</evidence>
<dbReference type="AlphaFoldDB" id="A0A6M9PTS4"/>
<organism evidence="7 8">
    <name type="scientific">Polynucleobacter tropicus</name>
    <dbReference type="NCBI Taxonomy" id="1743174"/>
    <lineage>
        <taxon>Bacteria</taxon>
        <taxon>Pseudomonadati</taxon>
        <taxon>Pseudomonadota</taxon>
        <taxon>Betaproteobacteria</taxon>
        <taxon>Burkholderiales</taxon>
        <taxon>Burkholderiaceae</taxon>
        <taxon>Polynucleobacter</taxon>
    </lineage>
</organism>
<evidence type="ECO:0000256" key="3">
    <source>
        <dbReference type="ARBA" id="ARBA00022989"/>
    </source>
</evidence>